<gene>
    <name evidence="1" type="ORF">ACFP85_09455</name>
</gene>
<name>A0ABW1XMK0_9ALTE</name>
<dbReference type="RefSeq" id="WP_377148633.1">
    <property type="nucleotide sequence ID" value="NZ_JBHSUS010000001.1"/>
</dbReference>
<accession>A0ABW1XMK0</accession>
<evidence type="ECO:0000313" key="1">
    <source>
        <dbReference type="EMBL" id="MFC6440372.1"/>
    </source>
</evidence>
<reference evidence="2" key="1">
    <citation type="journal article" date="2019" name="Int. J. Syst. Evol. Microbiol.">
        <title>The Global Catalogue of Microorganisms (GCM) 10K type strain sequencing project: providing services to taxonomists for standard genome sequencing and annotation.</title>
        <authorList>
            <consortium name="The Broad Institute Genomics Platform"/>
            <consortium name="The Broad Institute Genome Sequencing Center for Infectious Disease"/>
            <person name="Wu L."/>
            <person name="Ma J."/>
        </authorList>
    </citation>
    <scope>NUCLEOTIDE SEQUENCE [LARGE SCALE GENOMIC DNA]</scope>
    <source>
        <strain evidence="2">CGMCC 1.16031</strain>
    </source>
</reference>
<comment type="caution">
    <text evidence="1">The sequence shown here is derived from an EMBL/GenBank/DDBJ whole genome shotgun (WGS) entry which is preliminary data.</text>
</comment>
<proteinExistence type="predicted"/>
<sequence length="43" mass="4989">MHFLAVYPEDDMVVVHRVNTEQDYSFTPNDLYPIIGMVFAAKN</sequence>
<evidence type="ECO:0000313" key="2">
    <source>
        <dbReference type="Proteomes" id="UP001596364"/>
    </source>
</evidence>
<organism evidence="1 2">
    <name type="scientific">Pseudobowmanella zhangzhouensis</name>
    <dbReference type="NCBI Taxonomy" id="1537679"/>
    <lineage>
        <taxon>Bacteria</taxon>
        <taxon>Pseudomonadati</taxon>
        <taxon>Pseudomonadota</taxon>
        <taxon>Gammaproteobacteria</taxon>
        <taxon>Alteromonadales</taxon>
        <taxon>Alteromonadaceae</taxon>
    </lineage>
</organism>
<protein>
    <submittedName>
        <fullName evidence="1">Uncharacterized protein</fullName>
    </submittedName>
</protein>
<keyword evidence="2" id="KW-1185">Reference proteome</keyword>
<dbReference type="EMBL" id="JBHSUS010000001">
    <property type="protein sequence ID" value="MFC6440372.1"/>
    <property type="molecule type" value="Genomic_DNA"/>
</dbReference>
<dbReference type="Proteomes" id="UP001596364">
    <property type="component" value="Unassembled WGS sequence"/>
</dbReference>